<organism evidence="18 19">
    <name type="scientific">Rhododendron griersonianum</name>
    <dbReference type="NCBI Taxonomy" id="479676"/>
    <lineage>
        <taxon>Eukaryota</taxon>
        <taxon>Viridiplantae</taxon>
        <taxon>Streptophyta</taxon>
        <taxon>Embryophyta</taxon>
        <taxon>Tracheophyta</taxon>
        <taxon>Spermatophyta</taxon>
        <taxon>Magnoliopsida</taxon>
        <taxon>eudicotyledons</taxon>
        <taxon>Gunneridae</taxon>
        <taxon>Pentapetalae</taxon>
        <taxon>asterids</taxon>
        <taxon>Ericales</taxon>
        <taxon>Ericaceae</taxon>
        <taxon>Ericoideae</taxon>
        <taxon>Rhodoreae</taxon>
        <taxon>Rhododendron</taxon>
    </lineage>
</organism>
<comment type="cofactor">
    <cofactor evidence="1">
        <name>L-ascorbate</name>
        <dbReference type="ChEBI" id="CHEBI:38290"/>
    </cofactor>
</comment>
<keyword evidence="11" id="KW-0560">Oxidoreductase</keyword>
<dbReference type="GO" id="GO:0005789">
    <property type="term" value="C:endoplasmic reticulum membrane"/>
    <property type="evidence" value="ECO:0007669"/>
    <property type="project" value="UniProtKB-SubCell"/>
</dbReference>
<dbReference type="InterPro" id="IPR005123">
    <property type="entry name" value="Oxoglu/Fe-dep_dioxygenase_dom"/>
</dbReference>
<evidence type="ECO:0000256" key="7">
    <source>
        <dbReference type="ARBA" id="ARBA00022824"/>
    </source>
</evidence>
<dbReference type="GO" id="GO:0031418">
    <property type="term" value="F:L-ascorbic acid binding"/>
    <property type="evidence" value="ECO:0007669"/>
    <property type="project" value="InterPro"/>
</dbReference>
<keyword evidence="9" id="KW-0735">Signal-anchor</keyword>
<evidence type="ECO:0000256" key="3">
    <source>
        <dbReference type="ARBA" id="ARBA00006511"/>
    </source>
</evidence>
<dbReference type="InterPro" id="IPR045054">
    <property type="entry name" value="P4HA-like"/>
</dbReference>
<keyword evidence="19" id="KW-1185">Reference proteome</keyword>
<sequence length="572" mass="63064">MAKGRSTSTRHHHAKRSSSTVALVLSMLLMLTLVLLILLALGILSLPVSSDDAPPGISGSFKFGRRAGVWGGGDELGKRGEQWTEIISWEPRAFVYHNFLSKEECEYLIKLAKPYMAKSTVVDSKTGQSKDSRVRTSSGMFLKRGRDKIIRNIEKRIADFTFIPVEHGEGLQILHYEVGQKYEPHYDYFLDEFNTKNGGQRIATVLMYLSDVEEGGETTFPAATGNISSVPWWNELSECGKKGLSVKPRMGDALLFWSMRPDATLDPSSLHGEKMEVCACPNIPLRAWSSSDFRCVVSADHQRRMEYISSVVSAVLSNLFYAILTFLVGVVGATLGAIATLMGALFGLKSNRGLLHGAAAGAIAGAYFYLEFFKASVGLWNSFANGPVSFLHLIVVISTRLNPTMLYVGELFGSVGNQDVEDQMDTVRTINEVQRLIDARGANVSSRSSADLLPKTRITHKNIYDNSGSRICCPICLERQPVGDWSDDTPMLLLASLGRKIFNLGKWLESCHCVTTCFIDLASQSGVLGTVLARYAEGTNNPFDVAHSREAQLSREREASLRFSKTVPLSRY</sequence>
<comment type="catalytic activity">
    <reaction evidence="15">
        <text>L-prolyl-[collagen] + 2-oxoglutarate + O2 = trans-4-hydroxy-L-prolyl-[collagen] + succinate + CO2</text>
        <dbReference type="Rhea" id="RHEA:18945"/>
        <dbReference type="Rhea" id="RHEA-COMP:11676"/>
        <dbReference type="Rhea" id="RHEA-COMP:11680"/>
        <dbReference type="ChEBI" id="CHEBI:15379"/>
        <dbReference type="ChEBI" id="CHEBI:16526"/>
        <dbReference type="ChEBI" id="CHEBI:16810"/>
        <dbReference type="ChEBI" id="CHEBI:30031"/>
        <dbReference type="ChEBI" id="CHEBI:50342"/>
        <dbReference type="ChEBI" id="CHEBI:61965"/>
        <dbReference type="EC" id="1.14.11.2"/>
    </reaction>
</comment>
<evidence type="ECO:0000256" key="8">
    <source>
        <dbReference type="ARBA" id="ARBA00022964"/>
    </source>
</evidence>
<evidence type="ECO:0000256" key="11">
    <source>
        <dbReference type="ARBA" id="ARBA00023002"/>
    </source>
</evidence>
<gene>
    <name evidence="18" type="ORF">RHGRI_022125</name>
</gene>
<dbReference type="AlphaFoldDB" id="A0AAV6JQV9"/>
<evidence type="ECO:0000313" key="19">
    <source>
        <dbReference type="Proteomes" id="UP000823749"/>
    </source>
</evidence>
<keyword evidence="10 16" id="KW-1133">Transmembrane helix</keyword>
<dbReference type="PROSITE" id="PS51471">
    <property type="entry name" value="FE2OG_OXY"/>
    <property type="match status" value="1"/>
</dbReference>
<evidence type="ECO:0000259" key="17">
    <source>
        <dbReference type="PROSITE" id="PS51471"/>
    </source>
</evidence>
<dbReference type="InterPro" id="IPR006620">
    <property type="entry name" value="Pro_4_hyd_alph"/>
</dbReference>
<keyword evidence="12" id="KW-0408">Iron</keyword>
<evidence type="ECO:0000256" key="6">
    <source>
        <dbReference type="ARBA" id="ARBA00022723"/>
    </source>
</evidence>
<feature type="transmembrane region" description="Helical" evidence="16">
    <location>
        <begin position="353"/>
        <end position="370"/>
    </location>
</feature>
<keyword evidence="8" id="KW-0223">Dioxygenase</keyword>
<evidence type="ECO:0000256" key="12">
    <source>
        <dbReference type="ARBA" id="ARBA00023004"/>
    </source>
</evidence>
<keyword evidence="7" id="KW-0256">Endoplasmic reticulum</keyword>
<keyword evidence="14" id="KW-0325">Glycoprotein</keyword>
<feature type="transmembrane region" description="Helical" evidence="16">
    <location>
        <begin position="21"/>
        <end position="44"/>
    </location>
</feature>
<dbReference type="Pfam" id="PF13640">
    <property type="entry name" value="2OG-FeII_Oxy_3"/>
    <property type="match status" value="1"/>
</dbReference>
<comment type="subcellular location">
    <subcellularLocation>
        <location evidence="2">Endoplasmic reticulum membrane</location>
        <topology evidence="2">Single-pass type II membrane protein</topology>
    </subcellularLocation>
</comment>
<keyword evidence="5 16" id="KW-0812">Transmembrane</keyword>
<evidence type="ECO:0000256" key="14">
    <source>
        <dbReference type="ARBA" id="ARBA00023180"/>
    </source>
</evidence>
<dbReference type="PANTHER" id="PTHR10869">
    <property type="entry name" value="PROLYL 4-HYDROXYLASE ALPHA SUBUNIT"/>
    <property type="match status" value="1"/>
</dbReference>
<evidence type="ECO:0000256" key="5">
    <source>
        <dbReference type="ARBA" id="ARBA00022692"/>
    </source>
</evidence>
<keyword evidence="6" id="KW-0479">Metal-binding</keyword>
<keyword evidence="13 16" id="KW-0472">Membrane</keyword>
<evidence type="ECO:0000256" key="2">
    <source>
        <dbReference type="ARBA" id="ARBA00004648"/>
    </source>
</evidence>
<proteinExistence type="inferred from homology"/>
<evidence type="ECO:0000256" key="10">
    <source>
        <dbReference type="ARBA" id="ARBA00022989"/>
    </source>
</evidence>
<feature type="domain" description="Fe2OG dioxygenase" evidence="17">
    <location>
        <begin position="167"/>
        <end position="303"/>
    </location>
</feature>
<name>A0AAV6JQV9_9ERIC</name>
<dbReference type="GO" id="GO:0005506">
    <property type="term" value="F:iron ion binding"/>
    <property type="evidence" value="ECO:0007669"/>
    <property type="project" value="InterPro"/>
</dbReference>
<reference evidence="18" key="1">
    <citation type="submission" date="2020-08" db="EMBL/GenBank/DDBJ databases">
        <title>Plant Genome Project.</title>
        <authorList>
            <person name="Zhang R.-G."/>
        </authorList>
    </citation>
    <scope>NUCLEOTIDE SEQUENCE</scope>
    <source>
        <strain evidence="18">WSP0</strain>
        <tissue evidence="18">Leaf</tissue>
    </source>
</reference>
<dbReference type="GO" id="GO:0004656">
    <property type="term" value="F:procollagen-proline 4-dioxygenase activity"/>
    <property type="evidence" value="ECO:0007669"/>
    <property type="project" value="UniProtKB-EC"/>
</dbReference>
<evidence type="ECO:0000313" key="18">
    <source>
        <dbReference type="EMBL" id="KAG5542478.1"/>
    </source>
</evidence>
<evidence type="ECO:0000256" key="15">
    <source>
        <dbReference type="ARBA" id="ARBA00049169"/>
    </source>
</evidence>
<dbReference type="EC" id="1.14.11.2" evidence="4"/>
<evidence type="ECO:0000256" key="9">
    <source>
        <dbReference type="ARBA" id="ARBA00022968"/>
    </source>
</evidence>
<evidence type="ECO:0000256" key="4">
    <source>
        <dbReference type="ARBA" id="ARBA00012269"/>
    </source>
</evidence>
<comment type="caution">
    <text evidence="18">The sequence shown here is derived from an EMBL/GenBank/DDBJ whole genome shotgun (WGS) entry which is preliminary data.</text>
</comment>
<protein>
    <recommendedName>
        <fullName evidence="4">procollagen-proline 4-dioxygenase</fullName>
        <ecNumber evidence="4">1.14.11.2</ecNumber>
    </recommendedName>
</protein>
<evidence type="ECO:0000256" key="1">
    <source>
        <dbReference type="ARBA" id="ARBA00001961"/>
    </source>
</evidence>
<evidence type="ECO:0000256" key="13">
    <source>
        <dbReference type="ARBA" id="ARBA00023136"/>
    </source>
</evidence>
<accession>A0AAV6JQV9</accession>
<dbReference type="PANTHER" id="PTHR10869:SF123">
    <property type="entry name" value="PROLYL 4-HYDROXYLASE 10-RELATED"/>
    <property type="match status" value="1"/>
</dbReference>
<dbReference type="Gene3D" id="2.60.120.620">
    <property type="entry name" value="q2cbj1_9rhob like domain"/>
    <property type="match status" value="1"/>
</dbReference>
<dbReference type="Proteomes" id="UP000823749">
    <property type="component" value="Chromosome 7"/>
</dbReference>
<comment type="similarity">
    <text evidence="3">Belongs to the P4HA family.</text>
</comment>
<evidence type="ECO:0000256" key="16">
    <source>
        <dbReference type="SAM" id="Phobius"/>
    </source>
</evidence>
<dbReference type="InterPro" id="IPR044862">
    <property type="entry name" value="Pro_4_hyd_alph_FE2OG_OXY"/>
</dbReference>
<dbReference type="SMART" id="SM00702">
    <property type="entry name" value="P4Hc"/>
    <property type="match status" value="1"/>
</dbReference>
<feature type="transmembrane region" description="Helical" evidence="16">
    <location>
        <begin position="319"/>
        <end position="346"/>
    </location>
</feature>
<dbReference type="EMBL" id="JACTNZ010000007">
    <property type="protein sequence ID" value="KAG5542478.1"/>
    <property type="molecule type" value="Genomic_DNA"/>
</dbReference>
<dbReference type="FunFam" id="2.60.120.620:FF:000002">
    <property type="entry name" value="Prolyl 4-hydroxylase 4"/>
    <property type="match status" value="1"/>
</dbReference>